<dbReference type="Proteomes" id="UP000234681">
    <property type="component" value="Chromosome 3"/>
</dbReference>
<protein>
    <submittedName>
        <fullName evidence="1">RCG40863</fullName>
    </submittedName>
</protein>
<organism evidence="1 2">
    <name type="scientific">Rattus norvegicus</name>
    <name type="common">Rat</name>
    <dbReference type="NCBI Taxonomy" id="10116"/>
    <lineage>
        <taxon>Eukaryota</taxon>
        <taxon>Metazoa</taxon>
        <taxon>Chordata</taxon>
        <taxon>Craniata</taxon>
        <taxon>Vertebrata</taxon>
        <taxon>Euteleostomi</taxon>
        <taxon>Mammalia</taxon>
        <taxon>Eutheria</taxon>
        <taxon>Euarchontoglires</taxon>
        <taxon>Glires</taxon>
        <taxon>Rodentia</taxon>
        <taxon>Myomorpha</taxon>
        <taxon>Muroidea</taxon>
        <taxon>Muridae</taxon>
        <taxon>Murinae</taxon>
        <taxon>Rattus</taxon>
    </lineage>
</organism>
<reference evidence="1 2" key="1">
    <citation type="submission" date="2005-09" db="EMBL/GenBank/DDBJ databases">
        <authorList>
            <person name="Mural R.J."/>
            <person name="Li P.W."/>
            <person name="Adams M.D."/>
            <person name="Amanatides P.G."/>
            <person name="Baden-Tillson H."/>
            <person name="Barnstead M."/>
            <person name="Chin S.H."/>
            <person name="Dew I."/>
            <person name="Evans C.A."/>
            <person name="Ferriera S."/>
            <person name="Flanigan M."/>
            <person name="Fosler C."/>
            <person name="Glodek A."/>
            <person name="Gu Z."/>
            <person name="Holt R.A."/>
            <person name="Jennings D."/>
            <person name="Kraft C.L."/>
            <person name="Lu F."/>
            <person name="Nguyen T."/>
            <person name="Nusskern D.R."/>
            <person name="Pfannkoch C.M."/>
            <person name="Sitter C."/>
            <person name="Sutton G.G."/>
            <person name="Venter J.C."/>
            <person name="Wang Z."/>
            <person name="Woodage T."/>
            <person name="Zheng X.H."/>
            <person name="Zhong F."/>
        </authorList>
    </citation>
    <scope>NUCLEOTIDE SEQUENCE [LARGE SCALE GENOMIC DNA]</scope>
    <source>
        <strain>BN</strain>
        <strain evidence="2">Sprague-Dawley</strain>
    </source>
</reference>
<dbReference type="AlphaFoldDB" id="A6KKV3"/>
<dbReference type="EMBL" id="CH474062">
    <property type="protein sequence ID" value="EDL85163.1"/>
    <property type="molecule type" value="Genomic_DNA"/>
</dbReference>
<gene>
    <name evidence="1" type="ORF">rCG_40863</name>
</gene>
<proteinExistence type="predicted"/>
<sequence>MLSDCLLHRFKCGRSNPRTCLASVDTKGPRTHNPVRKQHWDVSSRLCM</sequence>
<name>A6KKV3_RAT</name>
<evidence type="ECO:0000313" key="2">
    <source>
        <dbReference type="Proteomes" id="UP000234681"/>
    </source>
</evidence>
<evidence type="ECO:0000313" key="1">
    <source>
        <dbReference type="EMBL" id="EDL85163.1"/>
    </source>
</evidence>
<accession>A6KKV3</accession>